<dbReference type="Pfam" id="PF00933">
    <property type="entry name" value="Glyco_hydro_3"/>
    <property type="match status" value="1"/>
</dbReference>
<evidence type="ECO:0000256" key="2">
    <source>
        <dbReference type="ARBA" id="ARBA00005336"/>
    </source>
</evidence>
<evidence type="ECO:0000259" key="7">
    <source>
        <dbReference type="SMART" id="SM01217"/>
    </source>
</evidence>
<dbReference type="SUPFAM" id="SSF51445">
    <property type="entry name" value="(Trans)glycosidases"/>
    <property type="match status" value="1"/>
</dbReference>
<comment type="caution">
    <text evidence="8">The sequence shown here is derived from an EMBL/GenBank/DDBJ whole genome shotgun (WGS) entry which is preliminary data.</text>
</comment>
<evidence type="ECO:0000256" key="1">
    <source>
        <dbReference type="ARBA" id="ARBA00000448"/>
    </source>
</evidence>
<dbReference type="GO" id="GO:0009251">
    <property type="term" value="P:glucan catabolic process"/>
    <property type="evidence" value="ECO:0007669"/>
    <property type="project" value="TreeGrafter"/>
</dbReference>
<comment type="similarity">
    <text evidence="2">Belongs to the glycosyl hydrolase 3 family.</text>
</comment>
<evidence type="ECO:0000313" key="9">
    <source>
        <dbReference type="Proteomes" id="UP000224915"/>
    </source>
</evidence>
<accession>A0A2A9CVW9</accession>
<dbReference type="Pfam" id="PF01915">
    <property type="entry name" value="Glyco_hydro_3_C"/>
    <property type="match status" value="1"/>
</dbReference>
<dbReference type="InterPro" id="IPR026891">
    <property type="entry name" value="Fn3-like"/>
</dbReference>
<dbReference type="Proteomes" id="UP000224915">
    <property type="component" value="Unassembled WGS sequence"/>
</dbReference>
<feature type="domain" description="Fibronectin type III-like" evidence="7">
    <location>
        <begin position="670"/>
        <end position="739"/>
    </location>
</feature>
<dbReference type="AlphaFoldDB" id="A0A2A9CVW9"/>
<dbReference type="InterPro" id="IPR036962">
    <property type="entry name" value="Glyco_hydro_3_N_sf"/>
</dbReference>
<dbReference type="InterPro" id="IPR013783">
    <property type="entry name" value="Ig-like_fold"/>
</dbReference>
<dbReference type="Gene3D" id="3.20.20.300">
    <property type="entry name" value="Glycoside hydrolase, family 3, N-terminal domain"/>
    <property type="match status" value="1"/>
</dbReference>
<dbReference type="EC" id="3.2.1.21" evidence="3"/>
<dbReference type="GO" id="GO:0008422">
    <property type="term" value="F:beta-glucosidase activity"/>
    <property type="evidence" value="ECO:0007669"/>
    <property type="project" value="UniProtKB-EC"/>
</dbReference>
<keyword evidence="6" id="KW-0326">Glycosidase</keyword>
<dbReference type="RefSeq" id="WP_098467822.1">
    <property type="nucleotide sequence ID" value="NZ_PDJD01000001.1"/>
</dbReference>
<sequence>MTDVHSPDTRSAAYRNTDLSVAERVEDLLARMTLPEKVGQMLQLDARDDLTHHVHERHVGSLLHASQERLLQAHRLTQETRLQIPLLVGEDCIHGHSFWPGATIYPTQLGMAGTWNADLVEQVARATAVEVAATGVHWTFSPVLCIARDLRWGRVNETFGEDPYLIGELASAMVRGYQGEGLEDPTAILATAKHFAGYSETQGGRDASEADISRRKLRSWFLPPFERVAREGCRTFMLGYQSMDGVPITINDWLLSEVLRGEWNYTGTLITDWDNVGRMVWEQQVQPDYAHAAAAAVRAGNDLVMTTPGFFEGALEAVERGLLRPDEVDPAVRRILTLKFELGLFENPRLPREDVAAVVGTAQHTELNLRVARESLVLLENDGTLPLTPRPGLRIAVAGPLADDAQTQLGDWAGGSGQAGWLDGQPREMITTVLDGLRAIAPADADVTYSPGAEILSLAADPEGTHFPDGQPRPPIVVPAEPDPQLIDEAVASAREADVVVAVVGDRIETVGEGRSTATLELLGGQVAMLEALVETGTPVVVVLVASKPPVLPRCLEQAAALIWAANPGMQGGRAVAELVFGAIEPAGRLPLSFARHAGQQPTYYNQIRGQHGNRYADLTQAPAYAFGQGIGYTTVRYSDLTLEREQVGLEDTLVAEITVHNDGDRPAHEVVQAYVCDLVTSVSWTDRELKAFRRVVVEPHSAARVRIEVPVRECTIVDAQGRRVVEPGAFELLVGRSSRTQDLQRAGFTVGTEALPA</sequence>
<evidence type="ECO:0000256" key="3">
    <source>
        <dbReference type="ARBA" id="ARBA00012744"/>
    </source>
</evidence>
<dbReference type="OrthoDB" id="3187421at2"/>
<evidence type="ECO:0000256" key="6">
    <source>
        <dbReference type="ARBA" id="ARBA00023295"/>
    </source>
</evidence>
<dbReference type="SMART" id="SM01217">
    <property type="entry name" value="Fn3_like"/>
    <property type="match status" value="1"/>
</dbReference>
<gene>
    <name evidence="8" type="ORF">ATL40_0104</name>
</gene>
<protein>
    <recommendedName>
        <fullName evidence="3">beta-glucosidase</fullName>
        <ecNumber evidence="3">3.2.1.21</ecNumber>
    </recommendedName>
</protein>
<dbReference type="PANTHER" id="PTHR30620">
    <property type="entry name" value="PERIPLASMIC BETA-GLUCOSIDASE-RELATED"/>
    <property type="match status" value="1"/>
</dbReference>
<comment type="catalytic activity">
    <reaction evidence="1">
        <text>Hydrolysis of terminal, non-reducing beta-D-glucosyl residues with release of beta-D-glucose.</text>
        <dbReference type="EC" id="3.2.1.21"/>
    </reaction>
</comment>
<dbReference type="InterPro" id="IPR002772">
    <property type="entry name" value="Glyco_hydro_3_C"/>
</dbReference>
<name>A0A2A9CVW9_9MICO</name>
<evidence type="ECO:0000256" key="4">
    <source>
        <dbReference type="ARBA" id="ARBA00022729"/>
    </source>
</evidence>
<reference evidence="8 9" key="1">
    <citation type="submission" date="2017-10" db="EMBL/GenBank/DDBJ databases">
        <title>Sequencing the genomes of 1000 actinobacteria strains.</title>
        <authorList>
            <person name="Klenk H.-P."/>
        </authorList>
    </citation>
    <scope>NUCLEOTIDE SEQUENCE [LARGE SCALE GENOMIC DNA]</scope>
    <source>
        <strain evidence="8 9">DSM 21801</strain>
    </source>
</reference>
<evidence type="ECO:0000313" key="8">
    <source>
        <dbReference type="EMBL" id="PFG18564.1"/>
    </source>
</evidence>
<dbReference type="InterPro" id="IPR017853">
    <property type="entry name" value="GH"/>
</dbReference>
<dbReference type="Gene3D" id="3.40.50.1700">
    <property type="entry name" value="Glycoside hydrolase family 3 C-terminal domain"/>
    <property type="match status" value="1"/>
</dbReference>
<evidence type="ECO:0000256" key="5">
    <source>
        <dbReference type="ARBA" id="ARBA00022801"/>
    </source>
</evidence>
<keyword evidence="9" id="KW-1185">Reference proteome</keyword>
<dbReference type="InterPro" id="IPR036881">
    <property type="entry name" value="Glyco_hydro_3_C_sf"/>
</dbReference>
<proteinExistence type="inferred from homology"/>
<dbReference type="Pfam" id="PF14310">
    <property type="entry name" value="Fn3-like"/>
    <property type="match status" value="1"/>
</dbReference>
<keyword evidence="4" id="KW-0732">Signal</keyword>
<keyword evidence="5" id="KW-0378">Hydrolase</keyword>
<dbReference type="EMBL" id="PDJD01000001">
    <property type="protein sequence ID" value="PFG18564.1"/>
    <property type="molecule type" value="Genomic_DNA"/>
</dbReference>
<dbReference type="InterPro" id="IPR001764">
    <property type="entry name" value="Glyco_hydro_3_N"/>
</dbReference>
<dbReference type="InterPro" id="IPR051915">
    <property type="entry name" value="Cellulose_Degrad_GH3"/>
</dbReference>
<organism evidence="8 9">
    <name type="scientific">Serinibacter salmoneus</name>
    <dbReference type="NCBI Taxonomy" id="556530"/>
    <lineage>
        <taxon>Bacteria</taxon>
        <taxon>Bacillati</taxon>
        <taxon>Actinomycetota</taxon>
        <taxon>Actinomycetes</taxon>
        <taxon>Micrococcales</taxon>
        <taxon>Beutenbergiaceae</taxon>
        <taxon>Serinibacter</taxon>
    </lineage>
</organism>
<dbReference type="PRINTS" id="PR00133">
    <property type="entry name" value="GLHYDRLASE3"/>
</dbReference>
<dbReference type="SUPFAM" id="SSF52279">
    <property type="entry name" value="Beta-D-glucan exohydrolase, C-terminal domain"/>
    <property type="match status" value="1"/>
</dbReference>
<dbReference type="Gene3D" id="2.60.40.10">
    <property type="entry name" value="Immunoglobulins"/>
    <property type="match status" value="1"/>
</dbReference>
<dbReference type="PANTHER" id="PTHR30620:SF16">
    <property type="entry name" value="LYSOSOMAL BETA GLUCOSIDASE"/>
    <property type="match status" value="1"/>
</dbReference>